<dbReference type="InterPro" id="IPR001650">
    <property type="entry name" value="Helicase_C-like"/>
</dbReference>
<protein>
    <recommendedName>
        <fullName evidence="1">RNA helicase</fullName>
        <ecNumber evidence="1">3.6.4.13</ecNumber>
    </recommendedName>
</protein>
<dbReference type="RefSeq" id="XP_022462338.1">
    <property type="nucleotide sequence ID" value="XM_022608463.1"/>
</dbReference>
<dbReference type="InterPro" id="IPR011545">
    <property type="entry name" value="DEAD/DEAH_box_helicase_dom"/>
</dbReference>
<dbReference type="eggNOG" id="KOG0333">
    <property type="taxonomic scope" value="Eukaryota"/>
</dbReference>
<dbReference type="OrthoDB" id="196131at2759"/>
<evidence type="ECO:0000256" key="5">
    <source>
        <dbReference type="ARBA" id="ARBA00022840"/>
    </source>
</evidence>
<dbReference type="HOGENOM" id="CLU_003041_11_4_1"/>
<dbReference type="Gene3D" id="3.40.50.300">
    <property type="entry name" value="P-loop containing nucleotide triphosphate hydrolases"/>
    <property type="match status" value="2"/>
</dbReference>
<evidence type="ECO:0000259" key="8">
    <source>
        <dbReference type="PROSITE" id="PS51194"/>
    </source>
</evidence>
<dbReference type="EMBL" id="HE978314">
    <property type="protein sequence ID" value="CCK68092.1"/>
    <property type="molecule type" value="Genomic_DNA"/>
</dbReference>
<dbReference type="PROSITE" id="PS00039">
    <property type="entry name" value="DEAD_ATP_HELICASE"/>
    <property type="match status" value="1"/>
</dbReference>
<evidence type="ECO:0000256" key="1">
    <source>
        <dbReference type="ARBA" id="ARBA00012552"/>
    </source>
</evidence>
<evidence type="ECO:0000313" key="9">
    <source>
        <dbReference type="EMBL" id="CCK68092.1"/>
    </source>
</evidence>
<dbReference type="KEGG" id="kng:KNAG_0A04130"/>
<dbReference type="GO" id="GO:0003723">
    <property type="term" value="F:RNA binding"/>
    <property type="evidence" value="ECO:0007669"/>
    <property type="project" value="EnsemblFungi"/>
</dbReference>
<dbReference type="Proteomes" id="UP000006310">
    <property type="component" value="Chromosome 1"/>
</dbReference>
<keyword evidence="5 6" id="KW-0067">ATP-binding</keyword>
<dbReference type="InterPro" id="IPR000629">
    <property type="entry name" value="RNA-helicase_DEAD-box_CS"/>
</dbReference>
<dbReference type="STRING" id="1071383.J7RTM2"/>
<dbReference type="GO" id="GO:0016787">
    <property type="term" value="F:hydrolase activity"/>
    <property type="evidence" value="ECO:0007669"/>
    <property type="project" value="UniProtKB-KW"/>
</dbReference>
<proteinExistence type="inferred from homology"/>
<gene>
    <name evidence="9" type="primary">KNAG0A04130</name>
    <name evidence="9" type="ordered locus">KNAG_0A04130</name>
</gene>
<feature type="domain" description="Helicase C-terminal" evidence="8">
    <location>
        <begin position="440"/>
        <end position="597"/>
    </location>
</feature>
<dbReference type="Pfam" id="PF00271">
    <property type="entry name" value="Helicase_C"/>
    <property type="match status" value="1"/>
</dbReference>
<dbReference type="GeneID" id="34523727"/>
<dbReference type="PANTHER" id="PTHR47958">
    <property type="entry name" value="ATP-DEPENDENT RNA HELICASE DBP3"/>
    <property type="match status" value="1"/>
</dbReference>
<comment type="similarity">
    <text evidence="6">Belongs to the DEAD box helicase family.</text>
</comment>
<dbReference type="GO" id="GO:0000395">
    <property type="term" value="P:mRNA 5'-splice site recognition"/>
    <property type="evidence" value="ECO:0007669"/>
    <property type="project" value="EnsemblFungi"/>
</dbReference>
<keyword evidence="10" id="KW-1185">Reference proteome</keyword>
<dbReference type="PROSITE" id="PS51192">
    <property type="entry name" value="HELICASE_ATP_BIND_1"/>
    <property type="match status" value="1"/>
</dbReference>
<dbReference type="PROSITE" id="PS51194">
    <property type="entry name" value="HELICASE_CTER"/>
    <property type="match status" value="1"/>
</dbReference>
<dbReference type="Pfam" id="PF00270">
    <property type="entry name" value="DEAD"/>
    <property type="match status" value="1"/>
</dbReference>
<keyword evidence="4 6" id="KW-0347">Helicase</keyword>
<dbReference type="AlphaFoldDB" id="J7RTM2"/>
<dbReference type="InterPro" id="IPR027417">
    <property type="entry name" value="P-loop_NTPase"/>
</dbReference>
<dbReference type="OMA" id="IFINYKR"/>
<sequence>MTRPVNIDVLLGKLGGRPSGKQAGKVEKPRLLSRLGRGEKQDVAVAHYSQNTQEGQDRDDDYIHNIPMKSRSYGASSTGSVVVRETEVPINTSSGRKTGGRDKGKGKFNFDWKQEDDTLLEQEPIVSKSSLQLVKNLYSKTQEHDRSHLMDNYMGEHWTVKPLDAMTAKDWRHMKEKYHIMTKNSQGSVQNPLRTWQELGLIPPKLLNVLTRDLQFVEPSPIQRIAIPNIVHQPYKDLIGVSSTGSGKTVAFAVPILIKMNGLIRPRSLKLMEGPKALILAPTRELVQQIESQIKNVTTRDWTDDPNECTVVSIVGGHSLEELTNSLRNGCDILVATPGRLIDCLENHILTISNIDTLVLDEADKMIDLGFEDQLKLTLSKVNVETKHRAGFQTLMFTATLSPAIELISHSYLQSPIHILVDSGEGSQPQVKQIVRYSPNTDQRFVELKAKVLPQFKAPIIIFINYKNTADWLAQKFQQETAYKVTILHGSKSQEQREHSLQLLRTGKAQIMIATNIAARGLDIPNVSLVINFQMSKNFDDYVHRIGRTGRAGNSGTAITFVGDEEDQQVMKGLYQYVKDNNPTGANEFSTAVEQVYTLNDKTNNLILF</sequence>
<evidence type="ECO:0000256" key="6">
    <source>
        <dbReference type="RuleBase" id="RU000492"/>
    </source>
</evidence>
<dbReference type="SMART" id="SM00490">
    <property type="entry name" value="HELICc"/>
    <property type="match status" value="1"/>
</dbReference>
<keyword evidence="3 6" id="KW-0378">Hydrolase</keyword>
<accession>J7RTM2</accession>
<dbReference type="GO" id="GO:0005524">
    <property type="term" value="F:ATP binding"/>
    <property type="evidence" value="ECO:0007669"/>
    <property type="project" value="UniProtKB-KW"/>
</dbReference>
<dbReference type="GO" id="GO:0005682">
    <property type="term" value="C:U5 snRNP"/>
    <property type="evidence" value="ECO:0007669"/>
    <property type="project" value="EnsemblFungi"/>
</dbReference>
<feature type="domain" description="Helicase ATP-binding" evidence="7">
    <location>
        <begin position="229"/>
        <end position="419"/>
    </location>
</feature>
<reference evidence="10" key="2">
    <citation type="submission" date="2012-08" db="EMBL/GenBank/DDBJ databases">
        <title>Genome sequence of Kazachstania naganishii.</title>
        <authorList>
            <person name="Gordon J.L."/>
            <person name="Armisen D."/>
            <person name="Proux-Wera E."/>
            <person name="OhEigeartaigh S.S."/>
            <person name="Byrne K.P."/>
            <person name="Wolfe K.H."/>
        </authorList>
    </citation>
    <scope>NUCLEOTIDE SEQUENCE [LARGE SCALE GENOMIC DNA]</scope>
    <source>
        <strain evidence="10">ATCC MYA-139 / BCRC 22969 / CBS 8797 / CCRC 22969 / KCTC 17520 / NBRC 10181 / NCYC 3082</strain>
    </source>
</reference>
<evidence type="ECO:0000256" key="4">
    <source>
        <dbReference type="ARBA" id="ARBA00022806"/>
    </source>
</evidence>
<keyword evidence="2 6" id="KW-0547">Nucleotide-binding</keyword>
<dbReference type="SMART" id="SM00487">
    <property type="entry name" value="DEXDc"/>
    <property type="match status" value="1"/>
</dbReference>
<dbReference type="GO" id="GO:0000384">
    <property type="term" value="F:first spliceosomal transesterification activity"/>
    <property type="evidence" value="ECO:0007669"/>
    <property type="project" value="EnsemblFungi"/>
</dbReference>
<dbReference type="GO" id="GO:0003724">
    <property type="term" value="F:RNA helicase activity"/>
    <property type="evidence" value="ECO:0007669"/>
    <property type="project" value="UniProtKB-EC"/>
</dbReference>
<dbReference type="SUPFAM" id="SSF52540">
    <property type="entry name" value="P-loop containing nucleoside triphosphate hydrolases"/>
    <property type="match status" value="1"/>
</dbReference>
<dbReference type="CDD" id="cd18787">
    <property type="entry name" value="SF2_C_DEAD"/>
    <property type="match status" value="1"/>
</dbReference>
<evidence type="ECO:0000256" key="2">
    <source>
        <dbReference type="ARBA" id="ARBA00022741"/>
    </source>
</evidence>
<organism evidence="9 10">
    <name type="scientific">Huiozyma naganishii (strain ATCC MYA-139 / BCRC 22969 / CBS 8797 / KCTC 17520 / NBRC 10181 / NCYC 3082 / Yp74L-3)</name>
    <name type="common">Yeast</name>
    <name type="synonym">Kazachstania naganishii</name>
    <dbReference type="NCBI Taxonomy" id="1071383"/>
    <lineage>
        <taxon>Eukaryota</taxon>
        <taxon>Fungi</taxon>
        <taxon>Dikarya</taxon>
        <taxon>Ascomycota</taxon>
        <taxon>Saccharomycotina</taxon>
        <taxon>Saccharomycetes</taxon>
        <taxon>Saccharomycetales</taxon>
        <taxon>Saccharomycetaceae</taxon>
        <taxon>Huiozyma</taxon>
    </lineage>
</organism>
<name>J7RTM2_HUIN7</name>
<evidence type="ECO:0000256" key="3">
    <source>
        <dbReference type="ARBA" id="ARBA00022801"/>
    </source>
</evidence>
<reference evidence="9 10" key="1">
    <citation type="journal article" date="2011" name="Proc. Natl. Acad. Sci. U.S.A.">
        <title>Evolutionary erosion of yeast sex chromosomes by mating-type switching accidents.</title>
        <authorList>
            <person name="Gordon J.L."/>
            <person name="Armisen D."/>
            <person name="Proux-Wera E."/>
            <person name="Oheigeartaigh S.S."/>
            <person name="Byrne K.P."/>
            <person name="Wolfe K.H."/>
        </authorList>
    </citation>
    <scope>NUCLEOTIDE SEQUENCE [LARGE SCALE GENOMIC DNA]</scope>
    <source>
        <strain evidence="10">ATCC MYA-139 / BCRC 22969 / CBS 8797 / CCRC 22969 / KCTC 17520 / NBRC 10181 / NCYC 3082</strain>
    </source>
</reference>
<dbReference type="EC" id="3.6.4.13" evidence="1"/>
<evidence type="ECO:0000259" key="7">
    <source>
        <dbReference type="PROSITE" id="PS51192"/>
    </source>
</evidence>
<dbReference type="InterPro" id="IPR014001">
    <property type="entry name" value="Helicase_ATP-bd"/>
</dbReference>
<evidence type="ECO:0000313" key="10">
    <source>
        <dbReference type="Proteomes" id="UP000006310"/>
    </source>
</evidence>